<dbReference type="CDD" id="cd22160">
    <property type="entry name" value="F-box_AtFBL13-like"/>
    <property type="match status" value="1"/>
</dbReference>
<dbReference type="InterPro" id="IPR001810">
    <property type="entry name" value="F-box_dom"/>
</dbReference>
<evidence type="ECO:0000313" key="4">
    <source>
        <dbReference type="Proteomes" id="UP000324897"/>
    </source>
</evidence>
<dbReference type="InterPro" id="IPR044997">
    <property type="entry name" value="F-box_plant"/>
</dbReference>
<dbReference type="InterPro" id="IPR032675">
    <property type="entry name" value="LRR_dom_sf"/>
</dbReference>
<feature type="domain" description="F-box" evidence="2">
    <location>
        <begin position="28"/>
        <end position="64"/>
    </location>
</feature>
<dbReference type="Pfam" id="PF00646">
    <property type="entry name" value="F-box"/>
    <property type="match status" value="2"/>
</dbReference>
<gene>
    <name evidence="3" type="ORF">EJB05_39055</name>
</gene>
<comment type="caution">
    <text evidence="3">The sequence shown here is derived from an EMBL/GenBank/DDBJ whole genome shotgun (WGS) entry which is preliminary data.</text>
</comment>
<feature type="region of interest" description="Disordered" evidence="1">
    <location>
        <begin position="447"/>
        <end position="499"/>
    </location>
</feature>
<dbReference type="Gramene" id="TVU15531">
    <property type="protein sequence ID" value="TVU15531"/>
    <property type="gene ID" value="EJB05_39055"/>
</dbReference>
<dbReference type="SUPFAM" id="SSF81383">
    <property type="entry name" value="F-box domain"/>
    <property type="match status" value="2"/>
</dbReference>
<proteinExistence type="predicted"/>
<dbReference type="PANTHER" id="PTHR32153">
    <property type="entry name" value="OJ000223_09.16 PROTEIN"/>
    <property type="match status" value="1"/>
</dbReference>
<dbReference type="SMART" id="SM00256">
    <property type="entry name" value="FBOX"/>
    <property type="match status" value="2"/>
</dbReference>
<evidence type="ECO:0000259" key="2">
    <source>
        <dbReference type="PROSITE" id="PS50181"/>
    </source>
</evidence>
<dbReference type="SUPFAM" id="SSF52047">
    <property type="entry name" value="RNI-like"/>
    <property type="match status" value="2"/>
</dbReference>
<feature type="domain" description="F-box" evidence="2">
    <location>
        <begin position="500"/>
        <end position="538"/>
    </location>
</feature>
<accession>A0A5J9TXW8</accession>
<dbReference type="InterPro" id="IPR055411">
    <property type="entry name" value="LRR_FXL15/At3g58940/PEG3-like"/>
</dbReference>
<feature type="compositionally biased region" description="Basic residues" evidence="1">
    <location>
        <begin position="457"/>
        <end position="478"/>
    </location>
</feature>
<dbReference type="Gene3D" id="1.20.1280.50">
    <property type="match status" value="1"/>
</dbReference>
<dbReference type="InterPro" id="IPR053781">
    <property type="entry name" value="F-box_AtFBL13-like"/>
</dbReference>
<keyword evidence="4" id="KW-1185">Reference proteome</keyword>
<sequence>MDTMELFCHEATEIEAAVTKDLEPEDQEDRLSNLPDDILTFILERLKLHEAARTSVLSRRWRHLFGFRSSIQIHIVDYAAQSNASVVEATKSMLADTIQSPISILSVKFLVLEESIDIIRCVDNAMANRQISALQFLMHGENFDVGCDEDGMVAYGRRFMRFFDAGPRAFAGLTCLYINCLKLGTDDLTHVLNACTKLERLSLDFCNWGIPSELQIRHPKLTRLKIINCIVERVELTYLPSLTRLFCEQSWISLPDLNPLSFGYVPQLSELILSNQDTEINKTFQLSEFLSNTMLGVLDLDFECGRIWIKPEASNLIRPLFENLKILCLRRIHEECDLDWIMFLMEAAPVLQRMYMQVSDYTVCKCDKSGHTDQCQVHHQEGPADWKHYNLVDISIRGYQVNEKFTRFIKLVVEAAVNLQLLLLLDNVPCKRCQLCPSKGFPRTVPEYEMRRSTITPRRRRPWESKHRRRKRRNRGGRRMTDSAPIPLESTQDLEPADQEDRLSNLPDDILTFILERLKVHEAGRTSVLSRRWMHLFRFRSKIQIHISDYAAQSNASVVEATKSMLADTVQIPISILSVKFLVVEESIGIIRCVDNAVPNRQISALQFLMHAENFGVGCDEDDMVAYGRRFMRFLDAGPRAFACLTYLHMHCLKLGTNNLTHVLNACTKLEHLCLDYCNWGIPSELQIQHPKLTGLTIVNCIVGRVELTYLPSLTSLVCHQTWISLQDLYPVSFGHVPQLSELILSNQDTEINKTFQLSEFLSNTMLRVLDLDFECGKIWIQPEASKLVCPWLQNLQILCLRRIHEECDLDWIIFLLEAAPLLKRIYMQVSDYTVCQCDKNDHKDLCQVHYQKGPADLKHYNLMGISIRGYQVNEKFTRCIKLLVEAAVNLQRVLLLDNVRCERCRFCPSKGFPRTLEERELIGKQILQWRSPLKIGFGI</sequence>
<dbReference type="Pfam" id="PF24758">
    <property type="entry name" value="LRR_At5g56370"/>
    <property type="match status" value="2"/>
</dbReference>
<dbReference type="PROSITE" id="PS50181">
    <property type="entry name" value="FBOX"/>
    <property type="match status" value="2"/>
</dbReference>
<protein>
    <recommendedName>
        <fullName evidence="2">F-box domain-containing protein</fullName>
    </recommendedName>
</protein>
<reference evidence="3 4" key="1">
    <citation type="journal article" date="2019" name="Sci. Rep.">
        <title>A high-quality genome of Eragrostis curvula grass provides insights into Poaceae evolution and supports new strategies to enhance forage quality.</title>
        <authorList>
            <person name="Carballo J."/>
            <person name="Santos B.A.C.M."/>
            <person name="Zappacosta D."/>
            <person name="Garbus I."/>
            <person name="Selva J.P."/>
            <person name="Gallo C.A."/>
            <person name="Diaz A."/>
            <person name="Albertini E."/>
            <person name="Caccamo M."/>
            <person name="Echenique V."/>
        </authorList>
    </citation>
    <scope>NUCLEOTIDE SEQUENCE [LARGE SCALE GENOMIC DNA]</scope>
    <source>
        <strain evidence="4">cv. Victoria</strain>
        <tissue evidence="3">Leaf</tissue>
    </source>
</reference>
<dbReference type="Gene3D" id="3.80.10.10">
    <property type="entry name" value="Ribonuclease Inhibitor"/>
    <property type="match status" value="2"/>
</dbReference>
<dbReference type="Proteomes" id="UP000324897">
    <property type="component" value="Unassembled WGS sequence"/>
</dbReference>
<evidence type="ECO:0000313" key="3">
    <source>
        <dbReference type="EMBL" id="TVU15531.1"/>
    </source>
</evidence>
<organism evidence="3 4">
    <name type="scientific">Eragrostis curvula</name>
    <name type="common">weeping love grass</name>
    <dbReference type="NCBI Taxonomy" id="38414"/>
    <lineage>
        <taxon>Eukaryota</taxon>
        <taxon>Viridiplantae</taxon>
        <taxon>Streptophyta</taxon>
        <taxon>Embryophyta</taxon>
        <taxon>Tracheophyta</taxon>
        <taxon>Spermatophyta</taxon>
        <taxon>Magnoliopsida</taxon>
        <taxon>Liliopsida</taxon>
        <taxon>Poales</taxon>
        <taxon>Poaceae</taxon>
        <taxon>PACMAD clade</taxon>
        <taxon>Chloridoideae</taxon>
        <taxon>Eragrostideae</taxon>
        <taxon>Eragrostidinae</taxon>
        <taxon>Eragrostis</taxon>
    </lineage>
</organism>
<evidence type="ECO:0000256" key="1">
    <source>
        <dbReference type="SAM" id="MobiDB-lite"/>
    </source>
</evidence>
<dbReference type="EMBL" id="RWGY01000031">
    <property type="protein sequence ID" value="TVU15531.1"/>
    <property type="molecule type" value="Genomic_DNA"/>
</dbReference>
<name>A0A5J9TXW8_9POAL</name>
<dbReference type="InterPro" id="IPR036047">
    <property type="entry name" value="F-box-like_dom_sf"/>
</dbReference>
<dbReference type="AlphaFoldDB" id="A0A5J9TXW8"/>